<dbReference type="RefSeq" id="WP_274354504.1">
    <property type="nucleotide sequence ID" value="NZ_JAQZSM010000066.1"/>
</dbReference>
<sequence length="231" mass="26136">MDQKETSIPHVTRTDEMTTQEYAYLRLRSAIMVGAFPPGHKLTIRGLALELDLSQTPIREAVRRLSSESAIEVLGNRRLRVPVMTPGRFEELVQLRTVLELHAAARSLPYVSDIVIDRMVAIDMELDAAVVKNDPVGMTRLNHAFHRVLYCLNPDQAVMPLVESIWLQLGPFQRQVMATYQHHYSIDRHKEILGALRQRDLTALSESLVADIQEGLALAGKEALRDTCFRT</sequence>
<dbReference type="PANTHER" id="PTHR43537">
    <property type="entry name" value="TRANSCRIPTIONAL REGULATOR, GNTR FAMILY"/>
    <property type="match status" value="1"/>
</dbReference>
<dbReference type="Proteomes" id="UP001431784">
    <property type="component" value="Unassembled WGS sequence"/>
</dbReference>
<evidence type="ECO:0000313" key="5">
    <source>
        <dbReference type="EMBL" id="MDD7973845.1"/>
    </source>
</evidence>
<accession>A0ABT5TFE4</accession>
<keyword evidence="2" id="KW-0238">DNA-binding</keyword>
<dbReference type="EMBL" id="JAQZSM010000066">
    <property type="protein sequence ID" value="MDD7973845.1"/>
    <property type="molecule type" value="Genomic_DNA"/>
</dbReference>
<gene>
    <name evidence="5" type="ORF">PUT78_22660</name>
</gene>
<evidence type="ECO:0000256" key="2">
    <source>
        <dbReference type="ARBA" id="ARBA00023125"/>
    </source>
</evidence>
<dbReference type="Pfam" id="PF07729">
    <property type="entry name" value="FCD"/>
    <property type="match status" value="1"/>
</dbReference>
<dbReference type="InterPro" id="IPR000524">
    <property type="entry name" value="Tscrpt_reg_HTH_GntR"/>
</dbReference>
<reference evidence="5" key="1">
    <citation type="submission" date="2023-02" db="EMBL/GenBank/DDBJ databases">
        <title>Description of Roseinatronobacter alkalisoli sp. nov., an alkaliphilic bacerium isolated from soda soil.</title>
        <authorList>
            <person name="Wei W."/>
        </authorList>
    </citation>
    <scope>NUCLEOTIDE SEQUENCE</scope>
    <source>
        <strain evidence="5">HJB301</strain>
    </source>
</reference>
<dbReference type="PROSITE" id="PS50949">
    <property type="entry name" value="HTH_GNTR"/>
    <property type="match status" value="1"/>
</dbReference>
<dbReference type="SMART" id="SM00895">
    <property type="entry name" value="FCD"/>
    <property type="match status" value="1"/>
</dbReference>
<dbReference type="Gene3D" id="1.20.120.530">
    <property type="entry name" value="GntR ligand-binding domain-like"/>
    <property type="match status" value="1"/>
</dbReference>
<evidence type="ECO:0000256" key="1">
    <source>
        <dbReference type="ARBA" id="ARBA00023015"/>
    </source>
</evidence>
<feature type="domain" description="HTH gntR-type" evidence="4">
    <location>
        <begin position="17"/>
        <end position="84"/>
    </location>
</feature>
<dbReference type="Gene3D" id="1.10.10.10">
    <property type="entry name" value="Winged helix-like DNA-binding domain superfamily/Winged helix DNA-binding domain"/>
    <property type="match status" value="1"/>
</dbReference>
<evidence type="ECO:0000259" key="4">
    <source>
        <dbReference type="PROSITE" id="PS50949"/>
    </source>
</evidence>
<proteinExistence type="predicted"/>
<dbReference type="SUPFAM" id="SSF48008">
    <property type="entry name" value="GntR ligand-binding domain-like"/>
    <property type="match status" value="1"/>
</dbReference>
<evidence type="ECO:0000313" key="6">
    <source>
        <dbReference type="Proteomes" id="UP001431784"/>
    </source>
</evidence>
<dbReference type="Pfam" id="PF00392">
    <property type="entry name" value="GntR"/>
    <property type="match status" value="1"/>
</dbReference>
<comment type="caution">
    <text evidence="5">The sequence shown here is derived from an EMBL/GenBank/DDBJ whole genome shotgun (WGS) entry which is preliminary data.</text>
</comment>
<dbReference type="SUPFAM" id="SSF46785">
    <property type="entry name" value="Winged helix' DNA-binding domain"/>
    <property type="match status" value="1"/>
</dbReference>
<evidence type="ECO:0000256" key="3">
    <source>
        <dbReference type="ARBA" id="ARBA00023163"/>
    </source>
</evidence>
<organism evidence="5 6">
    <name type="scientific">Roseinatronobacter alkalisoli</name>
    <dbReference type="NCBI Taxonomy" id="3028235"/>
    <lineage>
        <taxon>Bacteria</taxon>
        <taxon>Pseudomonadati</taxon>
        <taxon>Pseudomonadota</taxon>
        <taxon>Alphaproteobacteria</taxon>
        <taxon>Rhodobacterales</taxon>
        <taxon>Paracoccaceae</taxon>
        <taxon>Roseinatronobacter</taxon>
    </lineage>
</organism>
<keyword evidence="1" id="KW-0805">Transcription regulation</keyword>
<dbReference type="InterPro" id="IPR036390">
    <property type="entry name" value="WH_DNA-bd_sf"/>
</dbReference>
<dbReference type="InterPro" id="IPR011711">
    <property type="entry name" value="GntR_C"/>
</dbReference>
<keyword evidence="3" id="KW-0804">Transcription</keyword>
<dbReference type="InterPro" id="IPR008920">
    <property type="entry name" value="TF_FadR/GntR_C"/>
</dbReference>
<keyword evidence="6" id="KW-1185">Reference proteome</keyword>
<protein>
    <submittedName>
        <fullName evidence="5">GntR family transcriptional regulator</fullName>
    </submittedName>
</protein>
<dbReference type="PANTHER" id="PTHR43537:SF39">
    <property type="entry name" value="HTH-TYPE TRANSCRIPTIONAL REGULATOR MCBR"/>
    <property type="match status" value="1"/>
</dbReference>
<name>A0ABT5TFE4_9RHOB</name>
<dbReference type="InterPro" id="IPR036388">
    <property type="entry name" value="WH-like_DNA-bd_sf"/>
</dbReference>
<dbReference type="SMART" id="SM00345">
    <property type="entry name" value="HTH_GNTR"/>
    <property type="match status" value="1"/>
</dbReference>